<keyword evidence="2" id="KW-0732">Signal</keyword>
<feature type="chain" id="PRO_5035451011" evidence="2">
    <location>
        <begin position="24"/>
        <end position="110"/>
    </location>
</feature>
<reference evidence="3" key="1">
    <citation type="submission" date="2019-03" db="EMBL/GenBank/DDBJ databases">
        <title>Long read genome sequence of the mycoparasitic Pythium oligandrum ATCC 38472 isolated from sugarbeet rhizosphere.</title>
        <authorList>
            <person name="Gaulin E."/>
        </authorList>
    </citation>
    <scope>NUCLEOTIDE SEQUENCE</scope>
    <source>
        <strain evidence="3">ATCC 38472_TT</strain>
    </source>
</reference>
<proteinExistence type="predicted"/>
<comment type="caution">
    <text evidence="3">The sequence shown here is derived from an EMBL/GenBank/DDBJ whole genome shotgun (WGS) entry which is preliminary data.</text>
</comment>
<protein>
    <submittedName>
        <fullName evidence="3">Uncharacterized protein</fullName>
    </submittedName>
</protein>
<organism evidence="3 4">
    <name type="scientific">Pythium oligandrum</name>
    <name type="common">Mycoparasitic fungus</name>
    <dbReference type="NCBI Taxonomy" id="41045"/>
    <lineage>
        <taxon>Eukaryota</taxon>
        <taxon>Sar</taxon>
        <taxon>Stramenopiles</taxon>
        <taxon>Oomycota</taxon>
        <taxon>Peronosporomycetes</taxon>
        <taxon>Pythiales</taxon>
        <taxon>Pythiaceae</taxon>
        <taxon>Pythium</taxon>
    </lineage>
</organism>
<evidence type="ECO:0000313" key="4">
    <source>
        <dbReference type="Proteomes" id="UP000794436"/>
    </source>
</evidence>
<gene>
    <name evidence="3" type="ORF">Poli38472_011542</name>
</gene>
<keyword evidence="4" id="KW-1185">Reference proteome</keyword>
<dbReference type="AlphaFoldDB" id="A0A8K1CLT1"/>
<name>A0A8K1CLT1_PYTOL</name>
<evidence type="ECO:0000313" key="3">
    <source>
        <dbReference type="EMBL" id="TMW64662.1"/>
    </source>
</evidence>
<feature type="region of interest" description="Disordered" evidence="1">
    <location>
        <begin position="76"/>
        <end position="110"/>
    </location>
</feature>
<dbReference type="Proteomes" id="UP000794436">
    <property type="component" value="Unassembled WGS sequence"/>
</dbReference>
<sequence>MKVVLAIAATCVAMMVYTQPALAQDLDDIEARGHALRQLEDMEPTLGETIVFPTEDLERRYGDDRRDYRRDYRRDDRRDDRRDRRRDYRDDRRDDRRDRRRDDRRGRWSN</sequence>
<dbReference type="EMBL" id="SPLM01000039">
    <property type="protein sequence ID" value="TMW64662.1"/>
    <property type="molecule type" value="Genomic_DNA"/>
</dbReference>
<evidence type="ECO:0000256" key="2">
    <source>
        <dbReference type="SAM" id="SignalP"/>
    </source>
</evidence>
<accession>A0A8K1CLT1</accession>
<evidence type="ECO:0000256" key="1">
    <source>
        <dbReference type="SAM" id="MobiDB-lite"/>
    </source>
</evidence>
<feature type="signal peptide" evidence="2">
    <location>
        <begin position="1"/>
        <end position="23"/>
    </location>
</feature>